<feature type="compositionally biased region" description="Polar residues" evidence="9">
    <location>
        <begin position="449"/>
        <end position="458"/>
    </location>
</feature>
<evidence type="ECO:0000313" key="13">
    <source>
        <dbReference type="EMBL" id="JAB85112.1"/>
    </source>
</evidence>
<dbReference type="SUPFAM" id="SSF57850">
    <property type="entry name" value="RING/U-box"/>
    <property type="match status" value="1"/>
</dbReference>
<dbReference type="Gene3D" id="3.30.40.10">
    <property type="entry name" value="Zinc/RING finger domain, C3HC4 (zinc finger)"/>
    <property type="match status" value="1"/>
</dbReference>
<dbReference type="InterPro" id="IPR003137">
    <property type="entry name" value="PA_domain"/>
</dbReference>
<evidence type="ECO:0000256" key="4">
    <source>
        <dbReference type="ARBA" id="ARBA00022771"/>
    </source>
</evidence>
<evidence type="ECO:0000256" key="5">
    <source>
        <dbReference type="ARBA" id="ARBA00022833"/>
    </source>
</evidence>
<feature type="domain" description="RING-type" evidence="12">
    <location>
        <begin position="300"/>
        <end position="341"/>
    </location>
</feature>
<dbReference type="PROSITE" id="PS50089">
    <property type="entry name" value="ZF_RING_2"/>
    <property type="match status" value="1"/>
</dbReference>
<dbReference type="AlphaFoldDB" id="W8AHJ2"/>
<evidence type="ECO:0000256" key="6">
    <source>
        <dbReference type="ARBA" id="ARBA00022989"/>
    </source>
</evidence>
<protein>
    <submittedName>
        <fullName evidence="13">Protein goliath</fullName>
    </submittedName>
</protein>
<dbReference type="FunFam" id="3.30.40.10:FF:000009">
    <property type="entry name" value="E3 ubiquitin-protein ligase RNF130"/>
    <property type="match status" value="1"/>
</dbReference>
<dbReference type="PANTHER" id="PTHR46539">
    <property type="entry name" value="E3 UBIQUITIN-PROTEIN LIGASE ATL42"/>
    <property type="match status" value="1"/>
</dbReference>
<feature type="compositionally biased region" description="Polar residues" evidence="9">
    <location>
        <begin position="597"/>
        <end position="608"/>
    </location>
</feature>
<keyword evidence="6 10" id="KW-1133">Transmembrane helix</keyword>
<feature type="region of interest" description="Disordered" evidence="9">
    <location>
        <begin position="391"/>
        <end position="458"/>
    </location>
</feature>
<dbReference type="EMBL" id="GAMC01021442">
    <property type="protein sequence ID" value="JAB85113.1"/>
    <property type="molecule type" value="mRNA"/>
</dbReference>
<keyword evidence="2 10" id="KW-0812">Transmembrane</keyword>
<feature type="compositionally biased region" description="Polar residues" evidence="9">
    <location>
        <begin position="642"/>
        <end position="664"/>
    </location>
</feature>
<sequence>MCSKELLLSACLFLLGGLRLTSTTTTTTFVAAMSIANQDLDRYFRTANATQLLANEERILIDVYNYAFLNFTYHTADGERRQLAYNEDKARYGEGRVLNRDGLLVHISALGNVSDDTACHPYIAGTKGEDLPPEGVAWIALVRRGYCTFEDKVRHVYERGAGGVIIFNDKTVNNLEKMQIRDKERNITAVITYLEIGLEIAQIVDSRLHMNAAIIKGRFGSRPINTLNRTSVLFVSVSFIVLMVISLVWLLFYYIQRFRYLQTKDQQSRQLCSVTKKAIMKIPTKTGKSSDEKDLDSDCCAICIEAYKPSDCIRVLPCNHEFHKNCIDPWLIEHRTCPMCKLDVLKFYGFVVGDQIHTTPSPQHVPPALPTLGGENDVEVIVVALAPPYSAAQQQSSTQTQQSHQQQQQQQHQVRHHHNDPNLIARRQQHEHKQKRRQNQRQQQRLRSGKSTSPATTIETEKAASKLASITATQATFSATAGGETLSSSYKPGKDVHHMPEPATVADFATKAATATTIIMKATTIANKRKGRRRKGRKQRKQQQLAQLQKLEQEMLPLTDRQLTQAAVLPTQITVDRLWSDSPAPSVSSLSTLASGEATSSISSATTDGDYSGEWLSSVATFDESTAELSSTSTLSSAASGKPTQTYTVNPLSASTTDSNETSTLVAPTSDYANITDFTSETFADEDTLNATLTTEVDDSEIFPDPTSVAGLQLNSITSVQRSTTQDGRTLATDAEFVAPTSTTWSESGPYSWSPSAVATRATTANENDAEAMFSAPTMETENVAAMLVFPEDVNATAVTQPSGDDIELFAPINTTSSEADMGNNSSRSDDYTETLVDAESTLSTIVPQRNGNNFTGEPDNISRMWRTQSGIAASIATLLHNQLMATSATNDEYAWRPKHEEEYSDEIVVATVRPTVIDADTSTDLAIGDRATWWHQHMNHSGKNFWDKGLADEVIGNLSADLGWFKHNNKHRNTSRRRHSSRNASNNSDKDVETVSHQPTQALYSSESSLGYNKKYSGEGKLQRPGHKAYTNNKLQVSAVAQEYSSTMPTTSRVVNERQRQDTINSPATTATSHKTTASTTTTTAGQPYPLLQLLGNKTISPNPNQPQLLQFDGNSNHLAHTHTPTTTTLITSTTSLRPSSTTISSDVTTSTAAAASTTRKSLRISMQKLLATPFHQLTYVRNNAGDIDIDNIDNISVYPDLLDESDELAEQHSTERAATDGSRNSRLTVVSGYLPTSTAVVLPESIRLAKVKINKERKRMMSLRKRHNRRHA</sequence>
<feature type="compositionally biased region" description="Low complexity" evidence="9">
    <location>
        <begin position="1069"/>
        <end position="1086"/>
    </location>
</feature>
<dbReference type="SMART" id="SM00184">
    <property type="entry name" value="RING"/>
    <property type="match status" value="1"/>
</dbReference>
<dbReference type="GO" id="GO:0008270">
    <property type="term" value="F:zinc ion binding"/>
    <property type="evidence" value="ECO:0007669"/>
    <property type="project" value="UniProtKB-KW"/>
</dbReference>
<organism evidence="13">
    <name type="scientific">Ceratitis capitata</name>
    <name type="common">Mediterranean fruit fly</name>
    <name type="synonym">Tephritis capitata</name>
    <dbReference type="NCBI Taxonomy" id="7213"/>
    <lineage>
        <taxon>Eukaryota</taxon>
        <taxon>Metazoa</taxon>
        <taxon>Ecdysozoa</taxon>
        <taxon>Arthropoda</taxon>
        <taxon>Hexapoda</taxon>
        <taxon>Insecta</taxon>
        <taxon>Pterygota</taxon>
        <taxon>Neoptera</taxon>
        <taxon>Endopterygota</taxon>
        <taxon>Diptera</taxon>
        <taxon>Brachycera</taxon>
        <taxon>Muscomorpha</taxon>
        <taxon>Tephritoidea</taxon>
        <taxon>Tephritidae</taxon>
        <taxon>Ceratitis</taxon>
        <taxon>Ceratitis</taxon>
    </lineage>
</organism>
<keyword evidence="7 10" id="KW-0472">Membrane</keyword>
<evidence type="ECO:0000256" key="1">
    <source>
        <dbReference type="ARBA" id="ARBA00004167"/>
    </source>
</evidence>
<feature type="compositionally biased region" description="Basic residues" evidence="9">
    <location>
        <begin position="427"/>
        <end position="439"/>
    </location>
</feature>
<feature type="compositionally biased region" description="Low complexity" evidence="9">
    <location>
        <begin position="580"/>
        <end position="595"/>
    </location>
</feature>
<dbReference type="GO" id="GO:0016020">
    <property type="term" value="C:membrane"/>
    <property type="evidence" value="ECO:0007669"/>
    <property type="project" value="UniProtKB-SubCell"/>
</dbReference>
<reference evidence="13" key="2">
    <citation type="journal article" date="2014" name="BMC Genomics">
        <title>A genomic perspective to assessing quality of mass-reared SIT flies used in Mediterranean fruit fly (Ceratitis capitata) eradication in California.</title>
        <authorList>
            <person name="Calla B."/>
            <person name="Hall B."/>
            <person name="Hou S."/>
            <person name="Geib S.M."/>
        </authorList>
    </citation>
    <scope>NUCLEOTIDE SEQUENCE</scope>
</reference>
<comment type="subcellular location">
    <subcellularLocation>
        <location evidence="1">Membrane</location>
        <topology evidence="1">Single-pass membrane protein</topology>
    </subcellularLocation>
</comment>
<proteinExistence type="evidence at transcript level"/>
<feature type="region of interest" description="Disordered" evidence="9">
    <location>
        <begin position="1044"/>
        <end position="1087"/>
    </location>
</feature>
<keyword evidence="4 8" id="KW-0863">Zinc-finger</keyword>
<evidence type="ECO:0000256" key="2">
    <source>
        <dbReference type="ARBA" id="ARBA00022692"/>
    </source>
</evidence>
<dbReference type="Gene3D" id="3.50.30.30">
    <property type="match status" value="1"/>
</dbReference>
<evidence type="ECO:0000256" key="9">
    <source>
        <dbReference type="SAM" id="MobiDB-lite"/>
    </source>
</evidence>
<feature type="compositionally biased region" description="Polar residues" evidence="9">
    <location>
        <begin position="996"/>
        <end position="1010"/>
    </location>
</feature>
<feature type="chain" id="PRO_5007736912" evidence="11">
    <location>
        <begin position="24"/>
        <end position="1274"/>
    </location>
</feature>
<keyword evidence="5" id="KW-0862">Zinc</keyword>
<evidence type="ECO:0000256" key="8">
    <source>
        <dbReference type="PROSITE-ProRule" id="PRU00175"/>
    </source>
</evidence>
<evidence type="ECO:0000256" key="7">
    <source>
        <dbReference type="ARBA" id="ARBA00023136"/>
    </source>
</evidence>
<dbReference type="InterPro" id="IPR013083">
    <property type="entry name" value="Znf_RING/FYVE/PHD"/>
</dbReference>
<name>W8AHJ2_CERCA</name>
<dbReference type="InterPro" id="IPR001841">
    <property type="entry name" value="Znf_RING"/>
</dbReference>
<accession>W8AHJ2</accession>
<feature type="compositionally biased region" description="Basic residues" evidence="9">
    <location>
        <begin position="970"/>
        <end position="982"/>
    </location>
</feature>
<reference evidence="13" key="1">
    <citation type="submission" date="2013-07" db="EMBL/GenBank/DDBJ databases">
        <authorList>
            <person name="Geib S."/>
        </authorList>
    </citation>
    <scope>NUCLEOTIDE SEQUENCE</scope>
</reference>
<feature type="compositionally biased region" description="Low complexity" evidence="9">
    <location>
        <begin position="393"/>
        <end position="412"/>
    </location>
</feature>
<dbReference type="OrthoDB" id="5357315at2759"/>
<evidence type="ECO:0000256" key="11">
    <source>
        <dbReference type="SAM" id="SignalP"/>
    </source>
</evidence>
<dbReference type="PANTHER" id="PTHR46539:SF23">
    <property type="entry name" value="RING-TYPE DOMAIN-CONTAINING PROTEIN"/>
    <property type="match status" value="1"/>
</dbReference>
<dbReference type="CDD" id="cd16668">
    <property type="entry name" value="RING-H2_RNF130-like"/>
    <property type="match status" value="1"/>
</dbReference>
<evidence type="ECO:0000259" key="12">
    <source>
        <dbReference type="PROSITE" id="PS50089"/>
    </source>
</evidence>
<evidence type="ECO:0000256" key="10">
    <source>
        <dbReference type="SAM" id="Phobius"/>
    </source>
</evidence>
<evidence type="ECO:0000256" key="3">
    <source>
        <dbReference type="ARBA" id="ARBA00022723"/>
    </source>
</evidence>
<feature type="region of interest" description="Disordered" evidence="9">
    <location>
        <begin position="632"/>
        <end position="664"/>
    </location>
</feature>
<keyword evidence="11" id="KW-0732">Signal</keyword>
<dbReference type="Pfam" id="PF13639">
    <property type="entry name" value="zf-RING_2"/>
    <property type="match status" value="1"/>
</dbReference>
<feature type="region of interest" description="Disordered" evidence="9">
    <location>
        <begin position="970"/>
        <end position="1010"/>
    </location>
</feature>
<keyword evidence="3" id="KW-0479">Metal-binding</keyword>
<dbReference type="SUPFAM" id="SSF52025">
    <property type="entry name" value="PA domain"/>
    <property type="match status" value="1"/>
</dbReference>
<dbReference type="EMBL" id="GAMC01021443">
    <property type="protein sequence ID" value="JAB85112.1"/>
    <property type="molecule type" value="mRNA"/>
</dbReference>
<dbReference type="Pfam" id="PF02225">
    <property type="entry name" value="PA"/>
    <property type="match status" value="1"/>
</dbReference>
<feature type="transmembrane region" description="Helical" evidence="10">
    <location>
        <begin position="232"/>
        <end position="255"/>
    </location>
</feature>
<feature type="signal peptide" evidence="11">
    <location>
        <begin position="1"/>
        <end position="23"/>
    </location>
</feature>
<gene>
    <name evidence="13" type="primary">GOLI</name>
</gene>
<dbReference type="InterPro" id="IPR046450">
    <property type="entry name" value="PA_dom_sf"/>
</dbReference>
<feature type="compositionally biased region" description="Polar residues" evidence="9">
    <location>
        <begin position="1044"/>
        <end position="1055"/>
    </location>
</feature>
<feature type="region of interest" description="Disordered" evidence="9">
    <location>
        <begin position="579"/>
        <end position="608"/>
    </location>
</feature>